<dbReference type="PANTHER" id="PTHR30185">
    <property type="entry name" value="CRYPTIC BETA-GLUCOSIDE BGL OPERON ANTITERMINATOR"/>
    <property type="match status" value="1"/>
</dbReference>
<dbReference type="InterPro" id="IPR016152">
    <property type="entry name" value="PTrfase/Anion_transptr"/>
</dbReference>
<dbReference type="Pfam" id="PF00874">
    <property type="entry name" value="PRD"/>
    <property type="match status" value="1"/>
</dbReference>
<organism evidence="9 10">
    <name type="scientific">Enterococcus hulanensis</name>
    <dbReference type="NCBI Taxonomy" id="2559929"/>
    <lineage>
        <taxon>Bacteria</taxon>
        <taxon>Bacillati</taxon>
        <taxon>Bacillota</taxon>
        <taxon>Bacilli</taxon>
        <taxon>Lactobacillales</taxon>
        <taxon>Enterococcaceae</taxon>
        <taxon>Enterococcus</taxon>
    </lineage>
</organism>
<feature type="domain" description="PRD" evidence="8">
    <location>
        <begin position="190"/>
        <end position="295"/>
    </location>
</feature>
<dbReference type="EMBL" id="JARPYI010000004">
    <property type="protein sequence ID" value="MDT2599986.1"/>
    <property type="molecule type" value="Genomic_DNA"/>
</dbReference>
<dbReference type="InterPro" id="IPR036095">
    <property type="entry name" value="PTS_EIIB-like_sf"/>
</dbReference>
<feature type="domain" description="PRD" evidence="8">
    <location>
        <begin position="298"/>
        <end position="405"/>
    </location>
</feature>
<evidence type="ECO:0000313" key="10">
    <source>
        <dbReference type="Proteomes" id="UP001252875"/>
    </source>
</evidence>
<dbReference type="Pfam" id="PF05043">
    <property type="entry name" value="Mga"/>
    <property type="match status" value="1"/>
</dbReference>
<gene>
    <name evidence="9" type="ORF">P7D85_09375</name>
</gene>
<evidence type="ECO:0000313" key="9">
    <source>
        <dbReference type="EMBL" id="MDT2599986.1"/>
    </source>
</evidence>
<evidence type="ECO:0000256" key="4">
    <source>
        <dbReference type="ARBA" id="ARBA00023159"/>
    </source>
</evidence>
<dbReference type="InterPro" id="IPR007737">
    <property type="entry name" value="Mga_HTH"/>
</dbReference>
<keyword evidence="3" id="KW-0805">Transcription regulation</keyword>
<dbReference type="SUPFAM" id="SSF52794">
    <property type="entry name" value="PTS system IIB component-like"/>
    <property type="match status" value="1"/>
</dbReference>
<keyword evidence="1" id="KW-0808">Transferase</keyword>
<feature type="domain" description="PTS EIIA type-2" evidence="6">
    <location>
        <begin position="509"/>
        <end position="648"/>
    </location>
</feature>
<dbReference type="InterPro" id="IPR036634">
    <property type="entry name" value="PRD_sf"/>
</dbReference>
<evidence type="ECO:0000256" key="2">
    <source>
        <dbReference type="ARBA" id="ARBA00022737"/>
    </source>
</evidence>
<accession>A0ABU3F1G2</accession>
<dbReference type="SUPFAM" id="SSF55804">
    <property type="entry name" value="Phoshotransferase/anion transport protein"/>
    <property type="match status" value="1"/>
</dbReference>
<dbReference type="InterPro" id="IPR002178">
    <property type="entry name" value="PTS_EIIA_type-2_dom"/>
</dbReference>
<keyword evidence="4" id="KW-0010">Activator</keyword>
<dbReference type="InterPro" id="IPR003501">
    <property type="entry name" value="PTS_EIIB_2/3"/>
</dbReference>
<dbReference type="PANTHER" id="PTHR30185:SF18">
    <property type="entry name" value="TRANSCRIPTIONAL REGULATOR MTLR"/>
    <property type="match status" value="1"/>
</dbReference>
<evidence type="ECO:0000256" key="3">
    <source>
        <dbReference type="ARBA" id="ARBA00023015"/>
    </source>
</evidence>
<dbReference type="SUPFAM" id="SSF63520">
    <property type="entry name" value="PTS-regulatory domain, PRD"/>
    <property type="match status" value="2"/>
</dbReference>
<dbReference type="Pfam" id="PF00359">
    <property type="entry name" value="PTS_EIIA_2"/>
    <property type="match status" value="1"/>
</dbReference>
<dbReference type="RefSeq" id="WP_311822869.1">
    <property type="nucleotide sequence ID" value="NZ_JARPYF010000007.1"/>
</dbReference>
<comment type="caution">
    <text evidence="9">The sequence shown here is derived from an EMBL/GenBank/DDBJ whole genome shotgun (WGS) entry which is preliminary data.</text>
</comment>
<evidence type="ECO:0000256" key="5">
    <source>
        <dbReference type="ARBA" id="ARBA00023163"/>
    </source>
</evidence>
<keyword evidence="2" id="KW-0677">Repeat</keyword>
<dbReference type="Gene3D" id="1.10.1790.10">
    <property type="entry name" value="PRD domain"/>
    <property type="match status" value="1"/>
</dbReference>
<dbReference type="PROSITE" id="PS51372">
    <property type="entry name" value="PRD_2"/>
    <property type="match status" value="2"/>
</dbReference>
<dbReference type="Proteomes" id="UP001252875">
    <property type="component" value="Unassembled WGS sequence"/>
</dbReference>
<proteinExistence type="predicted"/>
<dbReference type="PROSITE" id="PS00372">
    <property type="entry name" value="PTS_EIIA_TYPE_2_HIS"/>
    <property type="match status" value="1"/>
</dbReference>
<reference evidence="9 10" key="1">
    <citation type="submission" date="2023-03" db="EMBL/GenBank/DDBJ databases">
        <authorList>
            <person name="Shen W."/>
            <person name="Cai J."/>
        </authorList>
    </citation>
    <scope>NUCLEOTIDE SEQUENCE [LARGE SCALE GENOMIC DNA]</scope>
    <source>
        <strain evidence="9 10">D6-4</strain>
    </source>
</reference>
<keyword evidence="10" id="KW-1185">Reference proteome</keyword>
<dbReference type="InterPro" id="IPR011608">
    <property type="entry name" value="PRD"/>
</dbReference>
<evidence type="ECO:0000259" key="6">
    <source>
        <dbReference type="PROSITE" id="PS51094"/>
    </source>
</evidence>
<dbReference type="Gene3D" id="1.10.10.10">
    <property type="entry name" value="Winged helix-like DNA-binding domain superfamily/Winged helix DNA-binding domain"/>
    <property type="match status" value="1"/>
</dbReference>
<protein>
    <submittedName>
        <fullName evidence="9">BglG family transcription antiterminator</fullName>
    </submittedName>
</protein>
<dbReference type="Gene3D" id="3.40.50.2300">
    <property type="match status" value="1"/>
</dbReference>
<dbReference type="Gene3D" id="3.40.930.10">
    <property type="entry name" value="Mannitol-specific EII, Chain A"/>
    <property type="match status" value="1"/>
</dbReference>
<dbReference type="InterPro" id="IPR013011">
    <property type="entry name" value="PTS_EIIB_2"/>
</dbReference>
<evidence type="ECO:0000259" key="7">
    <source>
        <dbReference type="PROSITE" id="PS51099"/>
    </source>
</evidence>
<dbReference type="CDD" id="cd05568">
    <property type="entry name" value="PTS_IIB_bgl_like"/>
    <property type="match status" value="1"/>
</dbReference>
<name>A0ABU3F1G2_9ENTE</name>
<dbReference type="InterPro" id="IPR036388">
    <property type="entry name" value="WH-like_DNA-bd_sf"/>
</dbReference>
<dbReference type="PROSITE" id="PS51094">
    <property type="entry name" value="PTS_EIIA_TYPE_2"/>
    <property type="match status" value="1"/>
</dbReference>
<evidence type="ECO:0000259" key="8">
    <source>
        <dbReference type="PROSITE" id="PS51372"/>
    </source>
</evidence>
<feature type="domain" description="PTS EIIB type-2" evidence="7">
    <location>
        <begin position="406"/>
        <end position="495"/>
    </location>
</feature>
<dbReference type="InterPro" id="IPR050661">
    <property type="entry name" value="BglG_antiterminators"/>
</dbReference>
<dbReference type="PROSITE" id="PS51099">
    <property type="entry name" value="PTS_EIIB_TYPE_2"/>
    <property type="match status" value="1"/>
</dbReference>
<sequence>MKGLNPRQKKLIYLLVQNEDYLPVSFYSEKLEKSSRTIYSDLDKIQKLLPKEQLVLEKKPRIGIQLRGTVEAKLQFLEQITGISTTAVAESQERQWLITKQLLIDEETVTQQMLAQQFHVSPSSIVSDLEKIIEKYRLTLEPSKRGTKLVGSEEEIQNSLFRFCEDYLDYHGINPEELFQETTQELLSKLFTPSLVKMTLQQIEELKLQTEFCFPEHYVKSLVIRLLVFCFRLSRGQHIEEKDFLFDQIKLIDTYLIANELLEKIAKVHGFEYNEEDISYVNRQLVGYGVKPNTNGQKNYERYAGTVRKILENMSEIMEVDFLADTQLAERFASHFVPMIYRLKMGIAITNPLVEEIRSQYAVTFSATRYALANTEEQLGVQFNDEEVALVAMYFQVSLEKSQNGKKILIVCPNGVGTSELIFNKIKRILPAQDTAEITTLDKLYRKNLNNVDLIISSVKLEAIHKPIIQVSTLVTQEDIKNITALYSNLFYSEESDETEILEFPFLKNVIDLDFIYTQKRFSDKQACLNWLIDRLEKKKVVTKAFRKEVFAREAIGETALATGVAIPHASPQNVLQTRIAIVTLDQPIIWDQRKVHYVLLMCIAKEDRNLVRGVITDIHKIVQSEKQLKCFFAEKDAIAIYNDISRR</sequence>
<evidence type="ECO:0000256" key="1">
    <source>
        <dbReference type="ARBA" id="ARBA00022679"/>
    </source>
</evidence>
<keyword evidence="5" id="KW-0804">Transcription</keyword>
<dbReference type="Pfam" id="PF02302">
    <property type="entry name" value="PTS_IIB"/>
    <property type="match status" value="1"/>
</dbReference>